<dbReference type="InterPro" id="IPR036291">
    <property type="entry name" value="NAD(P)-bd_dom_sf"/>
</dbReference>
<evidence type="ECO:0000259" key="3">
    <source>
        <dbReference type="Pfam" id="PF01370"/>
    </source>
</evidence>
<keyword evidence="1" id="KW-0560">Oxidoreductase</keyword>
<dbReference type="OrthoDB" id="2735536at2759"/>
<dbReference type="SUPFAM" id="SSF51735">
    <property type="entry name" value="NAD(P)-binding Rossmann-fold domains"/>
    <property type="match status" value="2"/>
</dbReference>
<dbReference type="AlphaFoldDB" id="A0A409Y4Y8"/>
<dbReference type="EMBL" id="NHYE01001148">
    <property type="protein sequence ID" value="PPQ98104.1"/>
    <property type="molecule type" value="Genomic_DNA"/>
</dbReference>
<name>A0A409Y4Y8_9AGAR</name>
<dbReference type="CDD" id="cd05227">
    <property type="entry name" value="AR_SDR_e"/>
    <property type="match status" value="1"/>
</dbReference>
<dbReference type="Proteomes" id="UP000284706">
    <property type="component" value="Unassembled WGS sequence"/>
</dbReference>
<sequence length="688" mass="76350">MPTISKGDKVLVSGADGYIAMWATRFLLERGYSVRGTVRNQPQAKFLEGFFSALGYGHRLEVVIIQDICTEGAFDEAVKGVDAIAHIAAPFHTNYLHDEIFKSAFQGMVGVLKSALINGTRIKRIVVTSSCAAVMSPNEKATTFNEDDWDIAAAREVMEKGSKAPPMQIFRASKTLAEKGAWKIWEKHKSEVPWELTTIVPPFVFGPPMHDVTSVKTLNASLQLWYDAVIADIPRTKKSLSVSNSWVDVRDVALAHVLALEKKEAGGERIITTAGGFNWQEWLSAAYSLPLSVFPSHKLSPGFPEILDGPRNYHITYDKSKEERILGIKFRTILETTRDTLEEFTRRAGAKILVSGVNGFLAMWIVRILLERGYSVRGTVRSESKGKYVKEYFNGRGLGEKLELVVVDDITKDGAFDEAVKGVDGIIHTASPFSPTVETAEVRGTVGILESARKEGQQVRRIMITSSCAAILDILPEPKQFSENDWADKVLKEVEELGAKDDTTARVYRASKTLAEKAAWDYYRTHKDEVQWDISAINPPYVFGPPIHEVSTPGSLNISVLSWYQAVVDPEPKPKQFLASLSSWADVRDVALAHVLALEKPDAGGERIIVSAGGFIFQEWLDIANTLSPSPLPSHILPRGIPEITQGEKPPYHITYDASKHERILGIKYHTKLETTRDTLAEFASRGW</sequence>
<dbReference type="InterPro" id="IPR001509">
    <property type="entry name" value="Epimerase_deHydtase"/>
</dbReference>
<dbReference type="PANTHER" id="PTHR10366:SF564">
    <property type="entry name" value="STEROL-4-ALPHA-CARBOXYLATE 3-DEHYDROGENASE, DECARBOXYLATING"/>
    <property type="match status" value="1"/>
</dbReference>
<accession>A0A409Y4Y8</accession>
<comment type="caution">
    <text evidence="4">The sequence shown here is derived from an EMBL/GenBank/DDBJ whole genome shotgun (WGS) entry which is preliminary data.</text>
</comment>
<organism evidence="4 5">
    <name type="scientific">Gymnopilus dilepis</name>
    <dbReference type="NCBI Taxonomy" id="231916"/>
    <lineage>
        <taxon>Eukaryota</taxon>
        <taxon>Fungi</taxon>
        <taxon>Dikarya</taxon>
        <taxon>Basidiomycota</taxon>
        <taxon>Agaricomycotina</taxon>
        <taxon>Agaricomycetes</taxon>
        <taxon>Agaricomycetidae</taxon>
        <taxon>Agaricales</taxon>
        <taxon>Agaricineae</taxon>
        <taxon>Hymenogastraceae</taxon>
        <taxon>Gymnopilus</taxon>
    </lineage>
</organism>
<evidence type="ECO:0000256" key="1">
    <source>
        <dbReference type="ARBA" id="ARBA00023002"/>
    </source>
</evidence>
<evidence type="ECO:0000313" key="5">
    <source>
        <dbReference type="Proteomes" id="UP000284706"/>
    </source>
</evidence>
<dbReference type="InParanoid" id="A0A409Y4Y8"/>
<reference evidence="4 5" key="1">
    <citation type="journal article" date="2018" name="Evol. Lett.">
        <title>Horizontal gene cluster transfer increased hallucinogenic mushroom diversity.</title>
        <authorList>
            <person name="Reynolds H.T."/>
            <person name="Vijayakumar V."/>
            <person name="Gluck-Thaler E."/>
            <person name="Korotkin H.B."/>
            <person name="Matheny P.B."/>
            <person name="Slot J.C."/>
        </authorList>
    </citation>
    <scope>NUCLEOTIDE SEQUENCE [LARGE SCALE GENOMIC DNA]</scope>
    <source>
        <strain evidence="4 5">SRW20</strain>
    </source>
</reference>
<proteinExistence type="inferred from homology"/>
<gene>
    <name evidence="4" type="ORF">CVT26_003274</name>
</gene>
<dbReference type="GO" id="GO:0016616">
    <property type="term" value="F:oxidoreductase activity, acting on the CH-OH group of donors, NAD or NADP as acceptor"/>
    <property type="evidence" value="ECO:0007669"/>
    <property type="project" value="TreeGrafter"/>
</dbReference>
<feature type="domain" description="NAD-dependent epimerase/dehydratase" evidence="3">
    <location>
        <begin position="10"/>
        <end position="268"/>
    </location>
</feature>
<evidence type="ECO:0000313" key="4">
    <source>
        <dbReference type="EMBL" id="PPQ98104.1"/>
    </source>
</evidence>
<dbReference type="PANTHER" id="PTHR10366">
    <property type="entry name" value="NAD DEPENDENT EPIMERASE/DEHYDRATASE"/>
    <property type="match status" value="1"/>
</dbReference>
<dbReference type="Gene3D" id="3.40.50.720">
    <property type="entry name" value="NAD(P)-binding Rossmann-like Domain"/>
    <property type="match status" value="2"/>
</dbReference>
<protein>
    <recommendedName>
        <fullName evidence="3">NAD-dependent epimerase/dehydratase domain-containing protein</fullName>
    </recommendedName>
</protein>
<evidence type="ECO:0000256" key="2">
    <source>
        <dbReference type="ARBA" id="ARBA00023445"/>
    </source>
</evidence>
<keyword evidence="5" id="KW-1185">Reference proteome</keyword>
<feature type="domain" description="NAD-dependent epimerase/dehydratase" evidence="3">
    <location>
        <begin position="352"/>
        <end position="610"/>
    </location>
</feature>
<comment type="similarity">
    <text evidence="2">Belongs to the NAD(P)-dependent epimerase/dehydratase family. Dihydroflavonol-4-reductase subfamily.</text>
</comment>
<dbReference type="InterPro" id="IPR050425">
    <property type="entry name" value="NAD(P)_dehydrat-like"/>
</dbReference>
<dbReference type="STRING" id="231916.A0A409Y4Y8"/>
<dbReference type="Pfam" id="PF01370">
    <property type="entry name" value="Epimerase"/>
    <property type="match status" value="2"/>
</dbReference>